<dbReference type="SUPFAM" id="SSF56801">
    <property type="entry name" value="Acetyl-CoA synthetase-like"/>
    <property type="match status" value="1"/>
</dbReference>
<keyword evidence="5" id="KW-1185">Reference proteome</keyword>
<sequence length="630" mass="69797">MQACWRRGRRVIQRDRPRRSRTRDQEPLALQLSDIDAANNLVELFLRRADAKGDAPFLGAKRDGTWQTMSWREAARTVCVLAQNLRGLGLEDGDRVMLVSENRPEWCIADLAIMAAGCVTVPAYVTNTERDHVHILDNSGARAVIVSTEKLSQPLLPAIMRTGIAEHVIPIDGIRQYQSGSLTCHGWSAMTEGDAAAAREAVDKRMTSVGRSDTACIIYTSGTGGAPRGVLQHHGAILCNVAGAAEILANDFGLDEDDRFLSFLPLSHAYEHTGGQCLPIAVGAQIFYAEGLEKLASNIEETRPTIMVVVPRLFEVLRQRIMKQVDKQGGAAKALMDRALALGQRKAEGRYRLGDKTLDFVLERLLRPKIRQRFGGRIKAMVSGGAPLNPEVGVFFQSMGLTMLQGYGQTEAGPVISCNRPRAGIAMHTVGPPLRGVEIAIADDGEILCRGELVMHGYWQNKAETERALKDGWLHTGDIGHLDEKGRIVITDRKKDMIVNDKGDNVAPQKLEGMLTLRPEIAQAMVSGDKRPYVVGLIVPDAEWALEWARANGEKFDLPALQDLPAFRSAIRAVIDEVNRELSVIEKIRQFAFADEPFTIENEEMTPSMKIRRHKIRERYGPRLDALYRH</sequence>
<name>A0ABW9UY72_9SPHN</name>
<accession>A0ABW9UY72</accession>
<evidence type="ECO:0000256" key="2">
    <source>
        <dbReference type="ARBA" id="ARBA00022840"/>
    </source>
</evidence>
<dbReference type="Proteomes" id="UP000444401">
    <property type="component" value="Unassembled WGS sequence"/>
</dbReference>
<organism evidence="4 5">
    <name type="scientific">Pelagerythrobacter marinus</name>
    <dbReference type="NCBI Taxonomy" id="538382"/>
    <lineage>
        <taxon>Bacteria</taxon>
        <taxon>Pseudomonadati</taxon>
        <taxon>Pseudomonadota</taxon>
        <taxon>Alphaproteobacteria</taxon>
        <taxon>Sphingomonadales</taxon>
        <taxon>Erythrobacteraceae</taxon>
        <taxon>Pelagerythrobacter</taxon>
    </lineage>
</organism>
<dbReference type="InterPro" id="IPR042099">
    <property type="entry name" value="ANL_N_sf"/>
</dbReference>
<dbReference type="Gene3D" id="3.40.50.12780">
    <property type="entry name" value="N-terminal domain of ligase-like"/>
    <property type="match status" value="1"/>
</dbReference>
<evidence type="ECO:0000256" key="1">
    <source>
        <dbReference type="ARBA" id="ARBA00022741"/>
    </source>
</evidence>
<dbReference type="CDD" id="cd05907">
    <property type="entry name" value="VL_LC_FACS_like"/>
    <property type="match status" value="1"/>
</dbReference>
<reference evidence="4 5" key="1">
    <citation type="submission" date="2019-12" db="EMBL/GenBank/DDBJ databases">
        <title>Genomic-based taxomic classification of the family Erythrobacteraceae.</title>
        <authorList>
            <person name="Xu L."/>
        </authorList>
    </citation>
    <scope>NUCLEOTIDE SEQUENCE [LARGE SCALE GENOMIC DNA]</scope>
    <source>
        <strain evidence="4 5">H32</strain>
    </source>
</reference>
<dbReference type="InterPro" id="IPR000873">
    <property type="entry name" value="AMP-dep_synth/lig_dom"/>
</dbReference>
<dbReference type="EMBL" id="WTYO01000003">
    <property type="protein sequence ID" value="MXO68894.1"/>
    <property type="molecule type" value="Genomic_DNA"/>
</dbReference>
<evidence type="ECO:0000313" key="4">
    <source>
        <dbReference type="EMBL" id="MXO68894.1"/>
    </source>
</evidence>
<dbReference type="Pfam" id="PF23562">
    <property type="entry name" value="AMP-binding_C_3"/>
    <property type="match status" value="1"/>
</dbReference>
<gene>
    <name evidence="4" type="ORF">GRI72_08650</name>
</gene>
<dbReference type="PANTHER" id="PTHR43272:SF33">
    <property type="entry name" value="AMP-BINDING DOMAIN-CONTAINING PROTEIN-RELATED"/>
    <property type="match status" value="1"/>
</dbReference>
<dbReference type="Pfam" id="PF00501">
    <property type="entry name" value="AMP-binding"/>
    <property type="match status" value="1"/>
</dbReference>
<feature type="domain" description="AMP-dependent synthetase/ligase" evidence="3">
    <location>
        <begin position="47"/>
        <end position="459"/>
    </location>
</feature>
<evidence type="ECO:0000259" key="3">
    <source>
        <dbReference type="Pfam" id="PF00501"/>
    </source>
</evidence>
<evidence type="ECO:0000313" key="5">
    <source>
        <dbReference type="Proteomes" id="UP000444401"/>
    </source>
</evidence>
<dbReference type="PANTHER" id="PTHR43272">
    <property type="entry name" value="LONG-CHAIN-FATTY-ACID--COA LIGASE"/>
    <property type="match status" value="1"/>
</dbReference>
<protein>
    <submittedName>
        <fullName evidence="4">AMP-binding protein</fullName>
    </submittedName>
</protein>
<comment type="caution">
    <text evidence="4">The sequence shown here is derived from an EMBL/GenBank/DDBJ whole genome shotgun (WGS) entry which is preliminary data.</text>
</comment>
<keyword evidence="2" id="KW-0067">ATP-binding</keyword>
<keyword evidence="1" id="KW-0547">Nucleotide-binding</keyword>
<proteinExistence type="predicted"/>